<evidence type="ECO:0000313" key="2">
    <source>
        <dbReference type="Proteomes" id="UP001227268"/>
    </source>
</evidence>
<protein>
    <submittedName>
        <fullName evidence="1">Uncharacterized protein</fullName>
    </submittedName>
</protein>
<comment type="caution">
    <text evidence="1">The sequence shown here is derived from an EMBL/GenBank/DDBJ whole genome shotgun (WGS) entry which is preliminary data.</text>
</comment>
<accession>A0ACC2VYD9</accession>
<proteinExistence type="predicted"/>
<dbReference type="EMBL" id="JASBWT010000005">
    <property type="protein sequence ID" value="KAJ9104500.1"/>
    <property type="molecule type" value="Genomic_DNA"/>
</dbReference>
<name>A0ACC2VYD9_9TREE</name>
<evidence type="ECO:0000313" key="1">
    <source>
        <dbReference type="EMBL" id="KAJ9104500.1"/>
    </source>
</evidence>
<organism evidence="1 2">
    <name type="scientific">Naganishia friedmannii</name>
    <dbReference type="NCBI Taxonomy" id="89922"/>
    <lineage>
        <taxon>Eukaryota</taxon>
        <taxon>Fungi</taxon>
        <taxon>Dikarya</taxon>
        <taxon>Basidiomycota</taxon>
        <taxon>Agaricomycotina</taxon>
        <taxon>Tremellomycetes</taxon>
        <taxon>Filobasidiales</taxon>
        <taxon>Filobasidiaceae</taxon>
        <taxon>Naganishia</taxon>
    </lineage>
</organism>
<reference evidence="1" key="1">
    <citation type="submission" date="2023-04" db="EMBL/GenBank/DDBJ databases">
        <title>Draft Genome sequencing of Naganishia species isolated from polar environments using Oxford Nanopore Technology.</title>
        <authorList>
            <person name="Leo P."/>
            <person name="Venkateswaran K."/>
        </authorList>
    </citation>
    <scope>NUCLEOTIDE SEQUENCE</scope>
    <source>
        <strain evidence="1">MNA-CCFEE 5423</strain>
    </source>
</reference>
<keyword evidence="2" id="KW-1185">Reference proteome</keyword>
<dbReference type="Proteomes" id="UP001227268">
    <property type="component" value="Unassembled WGS sequence"/>
</dbReference>
<sequence length="371" mass="40927">MSTPADPVNPSPGLPLVHSYSYHSALPVEDVMMVKEDGESVKETWIMGIDEAGRGRPMVYAAAYCPKSFQAELEELGFDDSKALSPETRDRLWVSTSIEMTDITTKLTYRESTIGLIRDTLQRGVNITDVYVDALGPAPAWEAKLSEIFPELTFTVRPKADSLYKVVSAASIIAKVTRDRIIENWIHPESPRLPMCLKAVPVEGVPKGKGKKKAVGKNGKGKGAKRAAGTDAVDMDDEEVQEPVRKRQKLQEFDSETVTEEAGSLGVETPIGKDGDDLHVMMCEERGSGYPSGKYFSKAYLRAAFDPIFGYPSIVRFSWGTVKIAMDKNGVPCTWIDDPILTNRMKFFDSAHDQGKPKMWKEIGLASVGEL</sequence>
<gene>
    <name evidence="1" type="ORF">QFC21_001996</name>
</gene>